<keyword evidence="9 12" id="KW-0460">Magnesium</keyword>
<evidence type="ECO:0000256" key="8">
    <source>
        <dbReference type="ARBA" id="ARBA00022723"/>
    </source>
</evidence>
<comment type="cofactor">
    <cofactor evidence="2 12">
        <name>Mg(2+)</name>
        <dbReference type="ChEBI" id="CHEBI:18420"/>
    </cofactor>
</comment>
<organism evidence="14 15">
    <name type="scientific">Methylomarinovum caldicuralii</name>
    <dbReference type="NCBI Taxonomy" id="438856"/>
    <lineage>
        <taxon>Bacteria</taxon>
        <taxon>Pseudomonadati</taxon>
        <taxon>Pseudomonadota</taxon>
        <taxon>Gammaproteobacteria</taxon>
        <taxon>Methylococcales</taxon>
        <taxon>Methylothermaceae</taxon>
        <taxon>Methylomarinovum</taxon>
    </lineage>
</organism>
<feature type="domain" description="Pterin-binding" evidence="13">
    <location>
        <begin position="12"/>
        <end position="268"/>
    </location>
</feature>
<evidence type="ECO:0000256" key="9">
    <source>
        <dbReference type="ARBA" id="ARBA00022842"/>
    </source>
</evidence>
<evidence type="ECO:0000313" key="15">
    <source>
        <dbReference type="Proteomes" id="UP001321825"/>
    </source>
</evidence>
<sequence length="277" mass="29786">MSLLERLHRPEPMIMGILNVTPDSFSDGGRYTAVEAAVRRGLEMAGAGAEIIDVGGESTRPGSEPVPAAEQIRRVVPVIEALRSRLPQGVFISIDTTRAEVAEAALDAGAGLVNDVSAGRDDPKMFALVAKRRVPIVLMHMQGTPKTMQDNPCYADVVAEVRQFLWQRAEAARAAGIDAKAIVLDPGIGFGKRRRDNLELMAHLETFTASGFPVLLGASRKRFMGSILDVSEPTELVAATVATTAIGVMAGVRIFRVHDVAENFQAMQVAWAICQAR</sequence>
<evidence type="ECO:0000256" key="7">
    <source>
        <dbReference type="ARBA" id="ARBA00022679"/>
    </source>
</evidence>
<comment type="catalytic activity">
    <reaction evidence="1">
        <text>(7,8-dihydropterin-6-yl)methyl diphosphate + 4-aminobenzoate = 7,8-dihydropteroate + diphosphate</text>
        <dbReference type="Rhea" id="RHEA:19949"/>
        <dbReference type="ChEBI" id="CHEBI:17836"/>
        <dbReference type="ChEBI" id="CHEBI:17839"/>
        <dbReference type="ChEBI" id="CHEBI:33019"/>
        <dbReference type="ChEBI" id="CHEBI:72950"/>
        <dbReference type="EC" id="2.5.1.15"/>
    </reaction>
</comment>
<evidence type="ECO:0000256" key="10">
    <source>
        <dbReference type="ARBA" id="ARBA00022909"/>
    </source>
</evidence>
<dbReference type="GO" id="GO:0046872">
    <property type="term" value="F:metal ion binding"/>
    <property type="evidence" value="ECO:0007669"/>
    <property type="project" value="UniProtKB-KW"/>
</dbReference>
<dbReference type="AlphaFoldDB" id="A0AAU9CC99"/>
<comment type="function">
    <text evidence="12">Catalyzes the condensation of para-aminobenzoate (pABA) with 6-hydroxymethyl-7,8-dihydropterin diphosphate (DHPt-PP) to form 7,8-dihydropteroate (H2Pte), the immediate precursor of folate derivatives.</text>
</comment>
<comment type="pathway">
    <text evidence="3 12">Cofactor biosynthesis; tetrahydrofolate biosynthesis; 7,8-dihydrofolate from 2-amino-4-hydroxy-6-hydroxymethyl-7,8-dihydropteridine diphosphate and 4-aminobenzoate: step 1/2.</text>
</comment>
<dbReference type="PROSITE" id="PS00793">
    <property type="entry name" value="DHPS_2"/>
    <property type="match status" value="1"/>
</dbReference>
<evidence type="ECO:0000256" key="11">
    <source>
        <dbReference type="ARBA" id="ARBA00030193"/>
    </source>
</evidence>
<gene>
    <name evidence="14" type="ORF">MIT9_P1774</name>
</gene>
<dbReference type="NCBIfam" id="TIGR01496">
    <property type="entry name" value="DHPS"/>
    <property type="match status" value="1"/>
</dbReference>
<evidence type="ECO:0000313" key="14">
    <source>
        <dbReference type="EMBL" id="BCX82189.1"/>
    </source>
</evidence>
<dbReference type="GO" id="GO:0004156">
    <property type="term" value="F:dihydropteroate synthase activity"/>
    <property type="evidence" value="ECO:0007669"/>
    <property type="project" value="UniProtKB-EC"/>
</dbReference>
<evidence type="ECO:0000256" key="3">
    <source>
        <dbReference type="ARBA" id="ARBA00004763"/>
    </source>
</evidence>
<dbReference type="PANTHER" id="PTHR20941:SF1">
    <property type="entry name" value="FOLIC ACID SYNTHESIS PROTEIN FOL1"/>
    <property type="match status" value="1"/>
</dbReference>
<reference evidence="15" key="1">
    <citation type="journal article" date="2024" name="Int. J. Syst. Evol. Microbiol.">
        <title>Methylomarinovum tepidoasis sp. nov., a moderately thermophilic methanotroph of the family Methylothermaceae isolated from a deep-sea hydrothermal field.</title>
        <authorList>
            <person name="Hirayama H."/>
            <person name="Takaki Y."/>
            <person name="Abe M."/>
            <person name="Miyazaki M."/>
            <person name="Uematsu K."/>
            <person name="Matsui Y."/>
            <person name="Takai K."/>
        </authorList>
    </citation>
    <scope>NUCLEOTIDE SEQUENCE [LARGE SCALE GENOMIC DNA]</scope>
    <source>
        <strain evidence="15">IT-9</strain>
    </source>
</reference>
<dbReference type="PROSITE" id="PS00792">
    <property type="entry name" value="DHPS_1"/>
    <property type="match status" value="1"/>
</dbReference>
<name>A0AAU9CC99_9GAMM</name>
<dbReference type="RefSeq" id="WP_317704596.1">
    <property type="nucleotide sequence ID" value="NZ_AP024714.1"/>
</dbReference>
<evidence type="ECO:0000256" key="1">
    <source>
        <dbReference type="ARBA" id="ARBA00000012"/>
    </source>
</evidence>
<evidence type="ECO:0000256" key="5">
    <source>
        <dbReference type="ARBA" id="ARBA00012458"/>
    </source>
</evidence>
<protein>
    <recommendedName>
        <fullName evidence="6 12">Dihydropteroate synthase</fullName>
        <shortName evidence="12">DHPS</shortName>
        <ecNumber evidence="5 12">2.5.1.15</ecNumber>
    </recommendedName>
    <alternativeName>
        <fullName evidence="11 12">Dihydropteroate pyrophosphorylase</fullName>
    </alternativeName>
</protein>
<dbReference type="CDD" id="cd00739">
    <property type="entry name" value="DHPS"/>
    <property type="match status" value="1"/>
</dbReference>
<keyword evidence="7 12" id="KW-0808">Transferase</keyword>
<evidence type="ECO:0000256" key="6">
    <source>
        <dbReference type="ARBA" id="ARBA00016919"/>
    </source>
</evidence>
<dbReference type="PANTHER" id="PTHR20941">
    <property type="entry name" value="FOLATE SYNTHESIS PROTEINS"/>
    <property type="match status" value="1"/>
</dbReference>
<dbReference type="GO" id="GO:0046656">
    <property type="term" value="P:folic acid biosynthetic process"/>
    <property type="evidence" value="ECO:0007669"/>
    <property type="project" value="UniProtKB-KW"/>
</dbReference>
<comment type="similarity">
    <text evidence="4 12">Belongs to the DHPS family.</text>
</comment>
<dbReference type="PROSITE" id="PS50972">
    <property type="entry name" value="PTERIN_BINDING"/>
    <property type="match status" value="1"/>
</dbReference>
<evidence type="ECO:0000256" key="12">
    <source>
        <dbReference type="RuleBase" id="RU361205"/>
    </source>
</evidence>
<evidence type="ECO:0000259" key="13">
    <source>
        <dbReference type="PROSITE" id="PS50972"/>
    </source>
</evidence>
<dbReference type="InterPro" id="IPR006390">
    <property type="entry name" value="DHP_synth_dom"/>
</dbReference>
<dbReference type="KEGG" id="mcau:MIT9_P1774"/>
<evidence type="ECO:0000256" key="2">
    <source>
        <dbReference type="ARBA" id="ARBA00001946"/>
    </source>
</evidence>
<dbReference type="InterPro" id="IPR000489">
    <property type="entry name" value="Pterin-binding_dom"/>
</dbReference>
<keyword evidence="15" id="KW-1185">Reference proteome</keyword>
<keyword evidence="8 12" id="KW-0479">Metal-binding</keyword>
<accession>A0AAU9CC99</accession>
<evidence type="ECO:0000256" key="4">
    <source>
        <dbReference type="ARBA" id="ARBA00009503"/>
    </source>
</evidence>
<dbReference type="EC" id="2.5.1.15" evidence="5 12"/>
<dbReference type="InterPro" id="IPR011005">
    <property type="entry name" value="Dihydropteroate_synth-like_sf"/>
</dbReference>
<proteinExistence type="inferred from homology"/>
<dbReference type="FunFam" id="3.20.20.20:FF:000006">
    <property type="entry name" value="Dihydropteroate synthase"/>
    <property type="match status" value="1"/>
</dbReference>
<dbReference type="Pfam" id="PF00809">
    <property type="entry name" value="Pterin_bind"/>
    <property type="match status" value="1"/>
</dbReference>
<dbReference type="InterPro" id="IPR045031">
    <property type="entry name" value="DHP_synth-like"/>
</dbReference>
<keyword evidence="10 12" id="KW-0289">Folate biosynthesis</keyword>
<dbReference type="Proteomes" id="UP001321825">
    <property type="component" value="Chromosome"/>
</dbReference>
<dbReference type="Gene3D" id="3.20.20.20">
    <property type="entry name" value="Dihydropteroate synthase-like"/>
    <property type="match status" value="1"/>
</dbReference>
<dbReference type="GO" id="GO:0046654">
    <property type="term" value="P:tetrahydrofolate biosynthetic process"/>
    <property type="evidence" value="ECO:0007669"/>
    <property type="project" value="TreeGrafter"/>
</dbReference>
<dbReference type="GO" id="GO:0005829">
    <property type="term" value="C:cytosol"/>
    <property type="evidence" value="ECO:0007669"/>
    <property type="project" value="TreeGrafter"/>
</dbReference>
<dbReference type="SUPFAM" id="SSF51717">
    <property type="entry name" value="Dihydropteroate synthetase-like"/>
    <property type="match status" value="1"/>
</dbReference>
<dbReference type="EMBL" id="AP024714">
    <property type="protein sequence ID" value="BCX82189.1"/>
    <property type="molecule type" value="Genomic_DNA"/>
</dbReference>